<sequence length="269" mass="29245">MQKTEALYQKDASLQTHETTISSITPVSDLPQDLQTLFKTLESGQPYVVTTPQTIFHAQGGGQPTDTGSIILSHSGEEAVFKVHQVRKADPAILHMGTFTPADSTLKIGQEVKQVVDWGSRVLNSRLHTAGHVLGLAIRSLSRTGVLPADLKEVKASHYPGAAFVEFQGLIAGDKKSAMQEKVDELVRQDLDVTIHFWSEEEAKERCAVVLEGVKGGEEGVRVVEVGGLGSYPCGGTHVQRLRELGRVVVRNVKRQKGISKVSYEVVEA</sequence>
<dbReference type="PANTHER" id="PTHR43462">
    <property type="entry name" value="ALANYL-TRNA EDITING PROTEIN"/>
    <property type="match status" value="1"/>
</dbReference>
<gene>
    <name evidence="5" type="ORF">BDV96DRAFT_487749</name>
</gene>
<comment type="subcellular location">
    <subcellularLocation>
        <location evidence="2">Cytoplasm</location>
    </subcellularLocation>
</comment>
<keyword evidence="6" id="KW-1185">Reference proteome</keyword>
<keyword evidence="5" id="KW-0030">Aminoacyl-tRNA synthetase</keyword>
<evidence type="ECO:0000256" key="1">
    <source>
        <dbReference type="ARBA" id="ARBA00001947"/>
    </source>
</evidence>
<dbReference type="AlphaFoldDB" id="A0A6A5ZIT3"/>
<comment type="similarity">
    <text evidence="3">Belongs to the class-II aminoacyl-tRNA synthetase family. Alax-L subfamily.</text>
</comment>
<evidence type="ECO:0000256" key="3">
    <source>
        <dbReference type="ARBA" id="ARBA00008429"/>
    </source>
</evidence>
<dbReference type="Pfam" id="PF01411">
    <property type="entry name" value="tRNA-synt_2c"/>
    <property type="match status" value="1"/>
</dbReference>
<dbReference type="FunFam" id="3.30.980.10:FF:000008">
    <property type="entry name" value="Similar to alanyl-tRNA synthetase"/>
    <property type="match status" value="1"/>
</dbReference>
<keyword evidence="5" id="KW-0436">Ligase</keyword>
<organism evidence="5 6">
    <name type="scientific">Lophiotrema nucula</name>
    <dbReference type="NCBI Taxonomy" id="690887"/>
    <lineage>
        <taxon>Eukaryota</taxon>
        <taxon>Fungi</taxon>
        <taxon>Dikarya</taxon>
        <taxon>Ascomycota</taxon>
        <taxon>Pezizomycotina</taxon>
        <taxon>Dothideomycetes</taxon>
        <taxon>Pleosporomycetidae</taxon>
        <taxon>Pleosporales</taxon>
        <taxon>Lophiotremataceae</taxon>
        <taxon>Lophiotrema</taxon>
    </lineage>
</organism>
<dbReference type="PANTHER" id="PTHR43462:SF2">
    <property type="entry name" value="THREONYL AND ALANYL TRNA SYNTHETASE SECOND ADDITIONAL DOMAIN-CONTAINING PROTEIN"/>
    <property type="match status" value="1"/>
</dbReference>
<dbReference type="InterPro" id="IPR018163">
    <property type="entry name" value="Thr/Ala-tRNA-synth_IIc_edit"/>
</dbReference>
<protein>
    <submittedName>
        <fullName evidence="5">Alanyl-tRNA synthetase-like protein</fullName>
    </submittedName>
</protein>
<dbReference type="GO" id="GO:0005524">
    <property type="term" value="F:ATP binding"/>
    <property type="evidence" value="ECO:0007669"/>
    <property type="project" value="InterPro"/>
</dbReference>
<dbReference type="InterPro" id="IPR009000">
    <property type="entry name" value="Transl_B-barrel_sf"/>
</dbReference>
<dbReference type="InterPro" id="IPR051335">
    <property type="entry name" value="Alanyl-tRNA_Editing_Enzymes"/>
</dbReference>
<dbReference type="EMBL" id="ML977316">
    <property type="protein sequence ID" value="KAF2119185.1"/>
    <property type="molecule type" value="Genomic_DNA"/>
</dbReference>
<dbReference type="Proteomes" id="UP000799770">
    <property type="component" value="Unassembled WGS sequence"/>
</dbReference>
<dbReference type="SMART" id="SM00863">
    <property type="entry name" value="tRNA_SAD"/>
    <property type="match status" value="1"/>
</dbReference>
<dbReference type="InterPro" id="IPR018165">
    <property type="entry name" value="Ala-tRNA-synth_IIc_core"/>
</dbReference>
<dbReference type="GO" id="GO:0003676">
    <property type="term" value="F:nucleic acid binding"/>
    <property type="evidence" value="ECO:0007669"/>
    <property type="project" value="InterPro"/>
</dbReference>
<dbReference type="SUPFAM" id="SSF50447">
    <property type="entry name" value="Translation proteins"/>
    <property type="match status" value="1"/>
</dbReference>
<evidence type="ECO:0000313" key="5">
    <source>
        <dbReference type="EMBL" id="KAF2119185.1"/>
    </source>
</evidence>
<dbReference type="InterPro" id="IPR018164">
    <property type="entry name" value="Ala-tRNA-synth_IIc_N"/>
</dbReference>
<dbReference type="Gene3D" id="3.30.980.10">
    <property type="entry name" value="Threonyl-trna Synthetase, Chain A, domain 2"/>
    <property type="match status" value="1"/>
</dbReference>
<evidence type="ECO:0000259" key="4">
    <source>
        <dbReference type="PROSITE" id="PS50860"/>
    </source>
</evidence>
<dbReference type="GO" id="GO:0006419">
    <property type="term" value="P:alanyl-tRNA aminoacylation"/>
    <property type="evidence" value="ECO:0007669"/>
    <property type="project" value="InterPro"/>
</dbReference>
<dbReference type="PROSITE" id="PS50860">
    <property type="entry name" value="AA_TRNA_LIGASE_II_ALA"/>
    <property type="match status" value="1"/>
</dbReference>
<dbReference type="GO" id="GO:0004813">
    <property type="term" value="F:alanine-tRNA ligase activity"/>
    <property type="evidence" value="ECO:0007669"/>
    <property type="project" value="InterPro"/>
</dbReference>
<dbReference type="Gene3D" id="2.40.30.130">
    <property type="match status" value="1"/>
</dbReference>
<dbReference type="Pfam" id="PF07973">
    <property type="entry name" value="tRNA_SAD"/>
    <property type="match status" value="1"/>
</dbReference>
<dbReference type="GO" id="GO:0005737">
    <property type="term" value="C:cytoplasm"/>
    <property type="evidence" value="ECO:0007669"/>
    <property type="project" value="UniProtKB-SubCell"/>
</dbReference>
<dbReference type="SUPFAM" id="SSF55186">
    <property type="entry name" value="ThrRS/AlaRS common domain"/>
    <property type="match status" value="1"/>
</dbReference>
<name>A0A6A5ZIT3_9PLEO</name>
<feature type="domain" description="Alanyl-transfer RNA synthetases family profile" evidence="4">
    <location>
        <begin position="1"/>
        <end position="250"/>
    </location>
</feature>
<dbReference type="InterPro" id="IPR012947">
    <property type="entry name" value="tRNA_SAD"/>
</dbReference>
<reference evidence="5" key="1">
    <citation type="journal article" date="2020" name="Stud. Mycol.">
        <title>101 Dothideomycetes genomes: a test case for predicting lifestyles and emergence of pathogens.</title>
        <authorList>
            <person name="Haridas S."/>
            <person name="Albert R."/>
            <person name="Binder M."/>
            <person name="Bloem J."/>
            <person name="Labutti K."/>
            <person name="Salamov A."/>
            <person name="Andreopoulos B."/>
            <person name="Baker S."/>
            <person name="Barry K."/>
            <person name="Bills G."/>
            <person name="Bluhm B."/>
            <person name="Cannon C."/>
            <person name="Castanera R."/>
            <person name="Culley D."/>
            <person name="Daum C."/>
            <person name="Ezra D."/>
            <person name="Gonzalez J."/>
            <person name="Henrissat B."/>
            <person name="Kuo A."/>
            <person name="Liang C."/>
            <person name="Lipzen A."/>
            <person name="Lutzoni F."/>
            <person name="Magnuson J."/>
            <person name="Mondo S."/>
            <person name="Nolan M."/>
            <person name="Ohm R."/>
            <person name="Pangilinan J."/>
            <person name="Park H.-J."/>
            <person name="Ramirez L."/>
            <person name="Alfaro M."/>
            <person name="Sun H."/>
            <person name="Tritt A."/>
            <person name="Yoshinaga Y."/>
            <person name="Zwiers L.-H."/>
            <person name="Turgeon B."/>
            <person name="Goodwin S."/>
            <person name="Spatafora J."/>
            <person name="Crous P."/>
            <person name="Grigoriev I."/>
        </authorList>
    </citation>
    <scope>NUCLEOTIDE SEQUENCE</scope>
    <source>
        <strain evidence="5">CBS 627.86</strain>
    </source>
</reference>
<proteinExistence type="inferred from homology"/>
<evidence type="ECO:0000313" key="6">
    <source>
        <dbReference type="Proteomes" id="UP000799770"/>
    </source>
</evidence>
<comment type="cofactor">
    <cofactor evidence="1">
        <name>Zn(2+)</name>
        <dbReference type="ChEBI" id="CHEBI:29105"/>
    </cofactor>
</comment>
<evidence type="ECO:0000256" key="2">
    <source>
        <dbReference type="ARBA" id="ARBA00004496"/>
    </source>
</evidence>
<accession>A0A6A5ZIT3</accession>
<dbReference type="OrthoDB" id="288942at2759"/>